<reference evidence="3" key="3">
    <citation type="submission" date="2025-09" db="UniProtKB">
        <authorList>
            <consortium name="Ensembl"/>
        </authorList>
    </citation>
    <scope>IDENTIFICATION</scope>
</reference>
<gene>
    <name evidence="3" type="primary">mosmob</name>
</gene>
<dbReference type="PANTHER" id="PTHR31186:SF1">
    <property type="entry name" value="MODULATOR OF SMOOTHENED PROTEIN"/>
    <property type="match status" value="1"/>
</dbReference>
<dbReference type="GO" id="GO:0060170">
    <property type="term" value="C:ciliary membrane"/>
    <property type="evidence" value="ECO:0007669"/>
    <property type="project" value="TreeGrafter"/>
</dbReference>
<dbReference type="AlphaFoldDB" id="A0AAY4BIB7"/>
<keyword evidence="4" id="KW-1185">Reference proteome</keyword>
<dbReference type="FunFam" id="1.20.140.150:FF:000006">
    <property type="entry name" value="uncharacterized protein C16orf52 homolog"/>
    <property type="match status" value="1"/>
</dbReference>
<sequence>MDKLTVVSACLFLAADVFAIASVASPNWINTGEERGALAVGLVRQCQTIYGRYQTCTATRLPPAWAAALALIITAIVSLTLTCGLLLASQWRREAIKYACQVAFAGMVFMCIAALVFPAGFYIGEVGGQPFKLPNNTVVGSAYVFFVLSILFTIGGLLFAVKVYSNG</sequence>
<keyword evidence="1" id="KW-0472">Membrane</keyword>
<dbReference type="PANTHER" id="PTHR31186">
    <property type="entry name" value="MODULATOR OF SMOOTHENED PROTEIN"/>
    <property type="match status" value="1"/>
</dbReference>
<reference evidence="3 4" key="1">
    <citation type="submission" date="2020-06" db="EMBL/GenBank/DDBJ databases">
        <authorList>
            <consortium name="Wellcome Sanger Institute Data Sharing"/>
        </authorList>
    </citation>
    <scope>NUCLEOTIDE SEQUENCE [LARGE SCALE GENOMIC DNA]</scope>
</reference>
<evidence type="ECO:0000256" key="2">
    <source>
        <dbReference type="SAM" id="SignalP"/>
    </source>
</evidence>
<dbReference type="RefSeq" id="XP_028845591.1">
    <property type="nucleotide sequence ID" value="XM_028989758.1"/>
</dbReference>
<organism evidence="3 4">
    <name type="scientific">Denticeps clupeoides</name>
    <name type="common">denticle herring</name>
    <dbReference type="NCBI Taxonomy" id="299321"/>
    <lineage>
        <taxon>Eukaryota</taxon>
        <taxon>Metazoa</taxon>
        <taxon>Chordata</taxon>
        <taxon>Craniata</taxon>
        <taxon>Vertebrata</taxon>
        <taxon>Euteleostomi</taxon>
        <taxon>Actinopterygii</taxon>
        <taxon>Neopterygii</taxon>
        <taxon>Teleostei</taxon>
        <taxon>Clupei</taxon>
        <taxon>Clupeiformes</taxon>
        <taxon>Denticipitoidei</taxon>
        <taxon>Denticipitidae</taxon>
        <taxon>Denticeps</taxon>
    </lineage>
</organism>
<feature type="chain" id="PRO_5044313235" evidence="2">
    <location>
        <begin position="20"/>
        <end position="167"/>
    </location>
</feature>
<dbReference type="GeneID" id="114795985"/>
<feature type="transmembrane region" description="Helical" evidence="1">
    <location>
        <begin position="64"/>
        <end position="88"/>
    </location>
</feature>
<reference evidence="3" key="2">
    <citation type="submission" date="2025-08" db="UniProtKB">
        <authorList>
            <consortium name="Ensembl"/>
        </authorList>
    </citation>
    <scope>IDENTIFICATION</scope>
</reference>
<keyword evidence="1" id="KW-0812">Transmembrane</keyword>
<feature type="transmembrane region" description="Helical" evidence="1">
    <location>
        <begin position="100"/>
        <end position="123"/>
    </location>
</feature>
<dbReference type="Proteomes" id="UP000694580">
    <property type="component" value="Chromosome 8"/>
</dbReference>
<dbReference type="Gene3D" id="1.20.140.150">
    <property type="match status" value="1"/>
</dbReference>
<feature type="transmembrane region" description="Helical" evidence="1">
    <location>
        <begin position="143"/>
        <end position="164"/>
    </location>
</feature>
<evidence type="ECO:0000313" key="4">
    <source>
        <dbReference type="Proteomes" id="UP000694580"/>
    </source>
</evidence>
<keyword evidence="2" id="KW-0732">Signal</keyword>
<name>A0AAY4BIB7_9TELE</name>
<dbReference type="GO" id="GO:0005794">
    <property type="term" value="C:Golgi apparatus"/>
    <property type="evidence" value="ECO:0007669"/>
    <property type="project" value="TreeGrafter"/>
</dbReference>
<keyword evidence="1" id="KW-1133">Transmembrane helix</keyword>
<proteinExistence type="predicted"/>
<dbReference type="Ensembl" id="ENSDCDT00010022096.1">
    <property type="protein sequence ID" value="ENSDCDP00010020674.1"/>
    <property type="gene ID" value="ENSDCDG00010009545.1"/>
</dbReference>
<protein>
    <submittedName>
        <fullName evidence="3">Uncharacterized protein</fullName>
    </submittedName>
</protein>
<accession>A0AAY4BIB7</accession>
<feature type="signal peptide" evidence="2">
    <location>
        <begin position="1"/>
        <end position="19"/>
    </location>
</feature>
<evidence type="ECO:0000313" key="3">
    <source>
        <dbReference type="Ensembl" id="ENSDCDP00010020674.1"/>
    </source>
</evidence>
<dbReference type="GO" id="GO:0045879">
    <property type="term" value="P:negative regulation of smoothened signaling pathway"/>
    <property type="evidence" value="ECO:0007669"/>
    <property type="project" value="TreeGrafter"/>
</dbReference>
<evidence type="ECO:0000256" key="1">
    <source>
        <dbReference type="SAM" id="Phobius"/>
    </source>
</evidence>
<dbReference type="GeneTree" id="ENSGT00390000018266"/>
<dbReference type="Pfam" id="PF18800">
    <property type="entry name" value="Atthog"/>
    <property type="match status" value="1"/>
</dbReference>
<dbReference type="InterPro" id="IPR037663">
    <property type="entry name" value="Mosmo"/>
</dbReference>